<proteinExistence type="predicted"/>
<evidence type="ECO:0000313" key="1">
    <source>
        <dbReference type="EMBL" id="KXN68992.1"/>
    </source>
</evidence>
<dbReference type="OrthoDB" id="4850648at2759"/>
<dbReference type="PANTHER" id="PTHR37827">
    <property type="entry name" value="TUDOR DOMAIN-CONTAINING PROTEIN"/>
    <property type="match status" value="1"/>
</dbReference>
<name>A0A137P1V4_CONC2</name>
<dbReference type="EMBL" id="KQ964552">
    <property type="protein sequence ID" value="KXN68992.1"/>
    <property type="molecule type" value="Genomic_DNA"/>
</dbReference>
<dbReference type="AlphaFoldDB" id="A0A137P1V4"/>
<dbReference type="Proteomes" id="UP000070444">
    <property type="component" value="Unassembled WGS sequence"/>
</dbReference>
<gene>
    <name evidence="1" type="ORF">CONCODRAFT_79537</name>
</gene>
<keyword evidence="2" id="KW-1185">Reference proteome</keyword>
<evidence type="ECO:0008006" key="3">
    <source>
        <dbReference type="Google" id="ProtNLM"/>
    </source>
</evidence>
<protein>
    <recommendedName>
        <fullName evidence="3">HNH domain-containing protein</fullName>
    </recommendedName>
</protein>
<reference evidence="1 2" key="1">
    <citation type="journal article" date="2015" name="Genome Biol. Evol.">
        <title>Phylogenomic analyses indicate that early fungi evolved digesting cell walls of algal ancestors of land plants.</title>
        <authorList>
            <person name="Chang Y."/>
            <person name="Wang S."/>
            <person name="Sekimoto S."/>
            <person name="Aerts A.L."/>
            <person name="Choi C."/>
            <person name="Clum A."/>
            <person name="LaButti K.M."/>
            <person name="Lindquist E.A."/>
            <person name="Yee Ngan C."/>
            <person name="Ohm R.A."/>
            <person name="Salamov A.A."/>
            <person name="Grigoriev I.V."/>
            <person name="Spatafora J.W."/>
            <person name="Berbee M.L."/>
        </authorList>
    </citation>
    <scope>NUCLEOTIDE SEQUENCE [LARGE SCALE GENOMIC DNA]</scope>
    <source>
        <strain evidence="1 2">NRRL 28638</strain>
    </source>
</reference>
<sequence>MTSSVNTSKLSQLVNQTIIDLDKSEEVDQVPGVEDLILEIVNSLNIGAYEVEILQLELNEQLLDFDLFSNESELELFSITLSRRLKDNLIFGEVPVEEEDKGSCELCEREMPLTFHHLIPRETHSHLAKKGTFTKDDMRTRGTNICRPCHTHLHRTYDNLELAINYNTVEKLLESEKVCKFIEYISKQKIRSRVRGAVPLRYSK</sequence>
<evidence type="ECO:0000313" key="2">
    <source>
        <dbReference type="Proteomes" id="UP000070444"/>
    </source>
</evidence>
<accession>A0A137P1V4</accession>
<dbReference type="STRING" id="796925.A0A137P1V4"/>
<dbReference type="PANTHER" id="PTHR37827:SF1">
    <property type="entry name" value="HNH DOMAIN-CONTAINING PROTEIN"/>
    <property type="match status" value="1"/>
</dbReference>
<organism evidence="1 2">
    <name type="scientific">Conidiobolus coronatus (strain ATCC 28846 / CBS 209.66 / NRRL 28638)</name>
    <name type="common">Delacroixia coronata</name>
    <dbReference type="NCBI Taxonomy" id="796925"/>
    <lineage>
        <taxon>Eukaryota</taxon>
        <taxon>Fungi</taxon>
        <taxon>Fungi incertae sedis</taxon>
        <taxon>Zoopagomycota</taxon>
        <taxon>Entomophthoromycotina</taxon>
        <taxon>Entomophthoromycetes</taxon>
        <taxon>Entomophthorales</taxon>
        <taxon>Ancylistaceae</taxon>
        <taxon>Conidiobolus</taxon>
    </lineage>
</organism>